<feature type="transmembrane region" description="Helical" evidence="6">
    <location>
        <begin position="273"/>
        <end position="295"/>
    </location>
</feature>
<feature type="transmembrane region" description="Helical" evidence="6">
    <location>
        <begin position="365"/>
        <end position="388"/>
    </location>
</feature>
<gene>
    <name evidence="8" type="ORF">W822_09070</name>
</gene>
<dbReference type="PROSITE" id="PS50850">
    <property type="entry name" value="MFS"/>
    <property type="match status" value="1"/>
</dbReference>
<keyword evidence="3 6" id="KW-0812">Transmembrane</keyword>
<dbReference type="AlphaFoldDB" id="V8QVE4"/>
<dbReference type="PANTHER" id="PTHR23505:SF79">
    <property type="entry name" value="PROTEIN SPINSTER"/>
    <property type="match status" value="1"/>
</dbReference>
<feature type="transmembrane region" description="Helical" evidence="6">
    <location>
        <begin position="92"/>
        <end position="110"/>
    </location>
</feature>
<feature type="transmembrane region" description="Helical" evidence="6">
    <location>
        <begin position="20"/>
        <end position="42"/>
    </location>
</feature>
<organism evidence="8 9">
    <name type="scientific">Advenella kashmirensis W13003</name>
    <dbReference type="NCBI Taxonomy" id="1424334"/>
    <lineage>
        <taxon>Bacteria</taxon>
        <taxon>Pseudomonadati</taxon>
        <taxon>Pseudomonadota</taxon>
        <taxon>Betaproteobacteria</taxon>
        <taxon>Burkholderiales</taxon>
        <taxon>Alcaligenaceae</taxon>
    </lineage>
</organism>
<dbReference type="Gene3D" id="1.20.1250.20">
    <property type="entry name" value="MFS general substrate transporter like domains"/>
    <property type="match status" value="1"/>
</dbReference>
<dbReference type="HOGENOM" id="CLU_620602_0_0_4"/>
<dbReference type="OrthoDB" id="6057322at2"/>
<keyword evidence="2" id="KW-0813">Transport</keyword>
<dbReference type="RefSeq" id="WP_024004789.1">
    <property type="nucleotide sequence ID" value="NZ_KI650979.1"/>
</dbReference>
<dbReference type="PANTHER" id="PTHR23505">
    <property type="entry name" value="SPINSTER"/>
    <property type="match status" value="1"/>
</dbReference>
<feature type="transmembrane region" description="Helical" evidence="6">
    <location>
        <begin position="62"/>
        <end position="80"/>
    </location>
</feature>
<feature type="transmembrane region" description="Helical" evidence="6">
    <location>
        <begin position="116"/>
        <end position="136"/>
    </location>
</feature>
<comment type="subcellular location">
    <subcellularLocation>
        <location evidence="1">Membrane</location>
        <topology evidence="1">Multi-pass membrane protein</topology>
    </subcellularLocation>
</comment>
<comment type="caution">
    <text evidence="8">The sequence shown here is derived from an EMBL/GenBank/DDBJ whole genome shotgun (WGS) entry which is preliminary data.</text>
</comment>
<dbReference type="eggNOG" id="COG2814">
    <property type="taxonomic scope" value="Bacteria"/>
</dbReference>
<dbReference type="InterPro" id="IPR044770">
    <property type="entry name" value="MFS_spinster-like"/>
</dbReference>
<feature type="transmembrane region" description="Helical" evidence="6">
    <location>
        <begin position="332"/>
        <end position="353"/>
    </location>
</feature>
<dbReference type="PATRIC" id="fig|1424334.3.peg.1821"/>
<dbReference type="Pfam" id="PF07690">
    <property type="entry name" value="MFS_1"/>
    <property type="match status" value="1"/>
</dbReference>
<proteinExistence type="predicted"/>
<evidence type="ECO:0000256" key="4">
    <source>
        <dbReference type="ARBA" id="ARBA00022989"/>
    </source>
</evidence>
<dbReference type="STRING" id="1424334.W822_09070"/>
<evidence type="ECO:0000313" key="8">
    <source>
        <dbReference type="EMBL" id="ETF02969.1"/>
    </source>
</evidence>
<dbReference type="EMBL" id="AYXT01000009">
    <property type="protein sequence ID" value="ETF02969.1"/>
    <property type="molecule type" value="Genomic_DNA"/>
</dbReference>
<feature type="transmembrane region" description="Helical" evidence="6">
    <location>
        <begin position="234"/>
        <end position="253"/>
    </location>
</feature>
<evidence type="ECO:0000259" key="7">
    <source>
        <dbReference type="PROSITE" id="PS50850"/>
    </source>
</evidence>
<feature type="transmembrane region" description="Helical" evidence="6">
    <location>
        <begin position="307"/>
        <end position="326"/>
    </location>
</feature>
<dbReference type="GO" id="GO:0016020">
    <property type="term" value="C:membrane"/>
    <property type="evidence" value="ECO:0007669"/>
    <property type="project" value="UniProtKB-SubCell"/>
</dbReference>
<dbReference type="GO" id="GO:0022857">
    <property type="term" value="F:transmembrane transporter activity"/>
    <property type="evidence" value="ECO:0007669"/>
    <property type="project" value="InterPro"/>
</dbReference>
<dbReference type="InterPro" id="IPR036259">
    <property type="entry name" value="MFS_trans_sf"/>
</dbReference>
<keyword evidence="5 6" id="KW-0472">Membrane</keyword>
<accession>V8QVE4</accession>
<evidence type="ECO:0000256" key="2">
    <source>
        <dbReference type="ARBA" id="ARBA00022448"/>
    </source>
</evidence>
<protein>
    <submittedName>
        <fullName evidence="8">MFS transporter</fullName>
    </submittedName>
</protein>
<evidence type="ECO:0000256" key="1">
    <source>
        <dbReference type="ARBA" id="ARBA00004141"/>
    </source>
</evidence>
<dbReference type="InterPro" id="IPR020846">
    <property type="entry name" value="MFS_dom"/>
</dbReference>
<evidence type="ECO:0000313" key="9">
    <source>
        <dbReference type="Proteomes" id="UP000018733"/>
    </source>
</evidence>
<keyword evidence="9" id="KW-1185">Reference proteome</keyword>
<reference evidence="8 9" key="1">
    <citation type="journal article" date="2014" name="Genome Announc.">
        <title>Draft Genome Sequence of Advenella kashmirensis Strain W13003, a Polycyclic Aromatic Hydrocarbon-Degrading Bacterium.</title>
        <authorList>
            <person name="Wang X."/>
            <person name="Jin D."/>
            <person name="Zhou L."/>
            <person name="Wu L."/>
            <person name="An W."/>
            <person name="Zhao L."/>
        </authorList>
    </citation>
    <scope>NUCLEOTIDE SEQUENCE [LARGE SCALE GENOMIC DNA]</scope>
    <source>
        <strain evidence="8 9">W13003</strain>
    </source>
</reference>
<sequence>MTSDASLSQEPPASPEKWSFAALFTIAYMGVVSGLQLSDLGLQAISLSAIQRSFGVGDATVGLLQGLGNVLIGSVLAIPLARLADRFSRKRLLICLVAAATGLTVCSALAPTFPLFFLFRSAAGVTDFAMIPLVYSMIPDLAPERHRVASNLSFAALMAVGASAGFYFSGDLIRVATGLITLDIEPWRKAFLLLSSAGVPLFFLGFLTKNPPRHLSLSNEPGTESLKAFFLENWRMIGLFVGTAGCLMIAVQAPNQLIALAFERRFSAEVGVIGQAMGIIVLCTSLACLPVAGLLDKFLSRRLERAARPLIMGAGALIAIPVLALLSTTTTIYPAFIVIGAFLFVTSTANALVPTMLQDLTTPALRARCFAIWSFVVSVFSATGPMIAGSLSEWFLQHSLMSAIILTAVPGLFLSAFFAVRLFQQFRRTRLSVSDPLTDQA</sequence>
<evidence type="ECO:0000256" key="6">
    <source>
        <dbReference type="SAM" id="Phobius"/>
    </source>
</evidence>
<keyword evidence="4 6" id="KW-1133">Transmembrane helix</keyword>
<feature type="transmembrane region" description="Helical" evidence="6">
    <location>
        <begin position="148"/>
        <end position="170"/>
    </location>
</feature>
<feature type="domain" description="Major facilitator superfamily (MFS) profile" evidence="7">
    <location>
        <begin position="22"/>
        <end position="427"/>
    </location>
</feature>
<feature type="transmembrane region" description="Helical" evidence="6">
    <location>
        <begin position="400"/>
        <end position="420"/>
    </location>
</feature>
<dbReference type="SUPFAM" id="SSF103473">
    <property type="entry name" value="MFS general substrate transporter"/>
    <property type="match status" value="1"/>
</dbReference>
<name>V8QVE4_9BURK</name>
<dbReference type="InterPro" id="IPR011701">
    <property type="entry name" value="MFS"/>
</dbReference>
<evidence type="ECO:0000256" key="5">
    <source>
        <dbReference type="ARBA" id="ARBA00023136"/>
    </source>
</evidence>
<dbReference type="Proteomes" id="UP000018733">
    <property type="component" value="Unassembled WGS sequence"/>
</dbReference>
<evidence type="ECO:0000256" key="3">
    <source>
        <dbReference type="ARBA" id="ARBA00022692"/>
    </source>
</evidence>
<feature type="transmembrane region" description="Helical" evidence="6">
    <location>
        <begin position="190"/>
        <end position="208"/>
    </location>
</feature>